<dbReference type="PANTHER" id="PTHR23329">
    <property type="entry name" value="TUFTELIN-INTERACTING PROTEIN 11-RELATED"/>
    <property type="match status" value="1"/>
</dbReference>
<reference evidence="4" key="1">
    <citation type="submission" date="2019-03" db="EMBL/GenBank/DDBJ databases">
        <authorList>
            <person name="Mank J."/>
            <person name="Almeida P."/>
        </authorList>
    </citation>
    <scope>NUCLEOTIDE SEQUENCE</scope>
    <source>
        <strain evidence="4">78183</strain>
    </source>
</reference>
<dbReference type="GO" id="GO:0003676">
    <property type="term" value="F:nucleic acid binding"/>
    <property type="evidence" value="ECO:0007669"/>
    <property type="project" value="InterPro"/>
</dbReference>
<protein>
    <recommendedName>
        <fullName evidence="3">G-patch domain-containing protein</fullName>
    </recommendedName>
</protein>
<dbReference type="GO" id="GO:0000390">
    <property type="term" value="P:spliceosomal complex disassembly"/>
    <property type="evidence" value="ECO:0007669"/>
    <property type="project" value="InterPro"/>
</dbReference>
<dbReference type="Pfam" id="PF07842">
    <property type="entry name" value="GCFC"/>
    <property type="match status" value="2"/>
</dbReference>
<evidence type="ECO:0000256" key="2">
    <source>
        <dbReference type="SAM" id="Coils"/>
    </source>
</evidence>
<dbReference type="PANTHER" id="PTHR23329:SF1">
    <property type="entry name" value="TUFTELIN-INTERACTING PROTEIN 11"/>
    <property type="match status" value="1"/>
</dbReference>
<dbReference type="PROSITE" id="PS50174">
    <property type="entry name" value="G_PATCH"/>
    <property type="match status" value="1"/>
</dbReference>
<dbReference type="EMBL" id="CAADRP010001576">
    <property type="protein sequence ID" value="VFU42322.1"/>
    <property type="molecule type" value="Genomic_DNA"/>
</dbReference>
<feature type="domain" description="G-patch" evidence="3">
    <location>
        <begin position="1"/>
        <end position="41"/>
    </location>
</feature>
<organism evidence="4">
    <name type="scientific">Salix viminalis</name>
    <name type="common">Common osier</name>
    <name type="synonym">Basket willow</name>
    <dbReference type="NCBI Taxonomy" id="40686"/>
    <lineage>
        <taxon>Eukaryota</taxon>
        <taxon>Viridiplantae</taxon>
        <taxon>Streptophyta</taxon>
        <taxon>Embryophyta</taxon>
        <taxon>Tracheophyta</taxon>
        <taxon>Spermatophyta</taxon>
        <taxon>Magnoliopsida</taxon>
        <taxon>eudicotyledons</taxon>
        <taxon>Gunneridae</taxon>
        <taxon>Pentapetalae</taxon>
        <taxon>rosids</taxon>
        <taxon>fabids</taxon>
        <taxon>Malpighiales</taxon>
        <taxon>Salicaceae</taxon>
        <taxon>Saliceae</taxon>
        <taxon>Salix</taxon>
    </lineage>
</organism>
<keyword evidence="2" id="KW-0175">Coiled coil</keyword>
<dbReference type="InterPro" id="IPR000467">
    <property type="entry name" value="G_patch_dom"/>
</dbReference>
<gene>
    <name evidence="4" type="ORF">SVIM_LOCUS253266</name>
</gene>
<dbReference type="SMART" id="SM00443">
    <property type="entry name" value="G_patch"/>
    <property type="match status" value="1"/>
</dbReference>
<comment type="similarity">
    <text evidence="1">Belongs to the TFP11/STIP family.</text>
</comment>
<name>A0A6N2LQD9_SALVM</name>
<dbReference type="Pfam" id="PF01585">
    <property type="entry name" value="G-patch"/>
    <property type="match status" value="1"/>
</dbReference>
<evidence type="ECO:0000259" key="3">
    <source>
        <dbReference type="PROSITE" id="PS50174"/>
    </source>
</evidence>
<dbReference type="InterPro" id="IPR045211">
    <property type="entry name" value="TFP11/STIP/Ntr1"/>
</dbReference>
<accession>A0A6N2LQD9</accession>
<proteinExistence type="inferred from homology"/>
<sequence>MKLLEKMGYKGGGLGKNQQGIVAPIEAKMRPKNMGMGFNDFKEASAKLPQLQETETVSQGRNQTAGRVRDRRWMKGLKQQQQQEKYITAEELLANKEEQEEKAKENDVPMPELQHNVRLIVDLAELDIQKIDRDLRNERETAISLHWEKEKLETEAARQKKQLDNMEEIMGVVSHIEEQKSSGTLTLDSLAKYFTDIKREFTDDYKLCNLSCIACSYALPLFIRVFQGWDPLRNPLHGLEALESWKSILQVVRSILDNIVMPKLSSAIDSWDPRRETVPIHVWVHPWLPLLGLKLEVLYHWLCSNPNFQEVHKWYVGWKGLLPTELQAHENIRYQFTLGLEMIDRAIEGLEVVLPGPRANLSHIKQRPAAGIGGTTKMDDFGGGGAAEMTLKEVVEAHAQHHGLIFKPKPGRIHDGHQIYGYGKLSIYVDPICPKEQDCYLQTLIICLRCIIVLFKRDDESIQFVQAMHKMH</sequence>
<dbReference type="GO" id="GO:0071008">
    <property type="term" value="C:U2-type post-mRNA release spliceosomal complex"/>
    <property type="evidence" value="ECO:0007669"/>
    <property type="project" value="TreeGrafter"/>
</dbReference>
<evidence type="ECO:0000313" key="4">
    <source>
        <dbReference type="EMBL" id="VFU42322.1"/>
    </source>
</evidence>
<dbReference type="InterPro" id="IPR022783">
    <property type="entry name" value="GCFC_dom"/>
</dbReference>
<evidence type="ECO:0000256" key="1">
    <source>
        <dbReference type="ARBA" id="ARBA00010900"/>
    </source>
</evidence>
<dbReference type="AlphaFoldDB" id="A0A6N2LQD9"/>
<feature type="coiled-coil region" evidence="2">
    <location>
        <begin position="79"/>
        <end position="169"/>
    </location>
</feature>